<dbReference type="Gene3D" id="4.10.240.10">
    <property type="entry name" value="Zn(2)-C6 fungal-type DNA-binding domain"/>
    <property type="match status" value="1"/>
</dbReference>
<dbReference type="EMBL" id="MDDG01000002">
    <property type="protein sequence ID" value="OQE44265.1"/>
    <property type="molecule type" value="Genomic_DNA"/>
</dbReference>
<dbReference type="PROSITE" id="PS50048">
    <property type="entry name" value="ZN2_CY6_FUNGAL_2"/>
    <property type="match status" value="1"/>
</dbReference>
<dbReference type="CDD" id="cd00067">
    <property type="entry name" value="GAL4"/>
    <property type="match status" value="1"/>
</dbReference>
<evidence type="ECO:0000313" key="8">
    <source>
        <dbReference type="Proteomes" id="UP000191500"/>
    </source>
</evidence>
<dbReference type="GO" id="GO:0000981">
    <property type="term" value="F:DNA-binding transcription factor activity, RNA polymerase II-specific"/>
    <property type="evidence" value="ECO:0007669"/>
    <property type="project" value="InterPro"/>
</dbReference>
<dbReference type="AlphaFoldDB" id="A0A1V6V0R6"/>
<dbReference type="Pfam" id="PF00172">
    <property type="entry name" value="Zn_clus"/>
    <property type="match status" value="1"/>
</dbReference>
<dbReference type="GO" id="GO:0008270">
    <property type="term" value="F:zinc ion binding"/>
    <property type="evidence" value="ECO:0007669"/>
    <property type="project" value="InterPro"/>
</dbReference>
<sequence length="649" mass="72523">MPRVTKPPVKAACLACRTSKTRCDGQHPCGSCSSRKRECNYQPSRRGGPRRGARYEETQRRPTAGNSLRSSISDATNEIEPFLDSMIGLVSPFAGIHNLDLSPDSLSIADGAHQIWGQLTPHDDGSFDSVPVPDVGSSVIRAYQSEAEIVNAYYIYIHPYLPLLPPQVAPQHEDHPTVIRPFGECAQAEKSHVPYWPTSSLSLALSAMLVLIPTSEDNFPMAETNLALRRSYAQLFAQAALAAVETETDDLAPALNNNVLETGSSRALNGLHSQVPIQLYPVLALVILAIYEYCQRGNVSRMRARGNQAITTAMDISIHCLDSTATDYSEAQRRAWWMTIWVTYLSSNLHHSPPIVSMNDSRITTPYPKFDVYLEPWPIMMEVQAALFESNKMVQNIERVDETAVLPDFGTRIRKLDSNLVSLMGETDRHLLTTFDEEPEAFVAQTMWMISRMFIHASRIRLHRFRAFMDIPLFLDKYCDLAAINSADFPHETSTPKWVTDCETSFPFTEQESSIICLKSALVVTTIYRTLPYPNPLASVPSSRSMTYPNTIPYFVCSAMQSCYALLMLLHRLRASLAMDRLADCYHLLNNPTPASEIADAERLKEELRHGVEILGRSLKSDVIFEGVGGMGREIEGAYLAAFPNCFEI</sequence>
<reference evidence="8" key="1">
    <citation type="journal article" date="2017" name="Nat. Microbiol.">
        <title>Global analysis of biosynthetic gene clusters reveals vast potential of secondary metabolite production in Penicillium species.</title>
        <authorList>
            <person name="Nielsen J.C."/>
            <person name="Grijseels S."/>
            <person name="Prigent S."/>
            <person name="Ji B."/>
            <person name="Dainat J."/>
            <person name="Nielsen K.F."/>
            <person name="Frisvad J.C."/>
            <person name="Workman M."/>
            <person name="Nielsen J."/>
        </authorList>
    </citation>
    <scope>NUCLEOTIDE SEQUENCE [LARGE SCALE GENOMIC DNA]</scope>
    <source>
        <strain evidence="8">IBT 31321</strain>
    </source>
</reference>
<name>A0A1V6V0R6_9EURO</name>
<evidence type="ECO:0000256" key="1">
    <source>
        <dbReference type="ARBA" id="ARBA00023015"/>
    </source>
</evidence>
<dbReference type="Proteomes" id="UP000191500">
    <property type="component" value="Unassembled WGS sequence"/>
</dbReference>
<evidence type="ECO:0000256" key="2">
    <source>
        <dbReference type="ARBA" id="ARBA00023125"/>
    </source>
</evidence>
<dbReference type="STRING" id="36646.A0A1V6V0R6"/>
<feature type="domain" description="Zn(2)-C6 fungal-type" evidence="6">
    <location>
        <begin position="12"/>
        <end position="41"/>
    </location>
</feature>
<comment type="caution">
    <text evidence="7">The sequence shown here is derived from an EMBL/GenBank/DDBJ whole genome shotgun (WGS) entry which is preliminary data.</text>
</comment>
<proteinExistence type="predicted"/>
<keyword evidence="8" id="KW-1185">Reference proteome</keyword>
<dbReference type="PROSITE" id="PS00463">
    <property type="entry name" value="ZN2_CY6_FUNGAL_1"/>
    <property type="match status" value="1"/>
</dbReference>
<protein>
    <recommendedName>
        <fullName evidence="6">Zn(2)-C6 fungal-type domain-containing protein</fullName>
    </recommendedName>
</protein>
<evidence type="ECO:0000256" key="4">
    <source>
        <dbReference type="ARBA" id="ARBA00023242"/>
    </source>
</evidence>
<evidence type="ECO:0000256" key="3">
    <source>
        <dbReference type="ARBA" id="ARBA00023163"/>
    </source>
</evidence>
<accession>A0A1V6V0R6</accession>
<organism evidence="7 8">
    <name type="scientific">Penicillium coprophilum</name>
    <dbReference type="NCBI Taxonomy" id="36646"/>
    <lineage>
        <taxon>Eukaryota</taxon>
        <taxon>Fungi</taxon>
        <taxon>Dikarya</taxon>
        <taxon>Ascomycota</taxon>
        <taxon>Pezizomycotina</taxon>
        <taxon>Eurotiomycetes</taxon>
        <taxon>Eurotiomycetidae</taxon>
        <taxon>Eurotiales</taxon>
        <taxon>Aspergillaceae</taxon>
        <taxon>Penicillium</taxon>
    </lineage>
</organism>
<gene>
    <name evidence="7" type="ORF">PENCOP_c002G00268</name>
</gene>
<dbReference type="SUPFAM" id="SSF57701">
    <property type="entry name" value="Zn2/Cys6 DNA-binding domain"/>
    <property type="match status" value="1"/>
</dbReference>
<dbReference type="InterPro" id="IPR036864">
    <property type="entry name" value="Zn2-C6_fun-type_DNA-bd_sf"/>
</dbReference>
<dbReference type="GO" id="GO:0003677">
    <property type="term" value="F:DNA binding"/>
    <property type="evidence" value="ECO:0007669"/>
    <property type="project" value="UniProtKB-KW"/>
</dbReference>
<keyword evidence="1" id="KW-0805">Transcription regulation</keyword>
<feature type="region of interest" description="Disordered" evidence="5">
    <location>
        <begin position="26"/>
        <end position="72"/>
    </location>
</feature>
<evidence type="ECO:0000256" key="5">
    <source>
        <dbReference type="SAM" id="MobiDB-lite"/>
    </source>
</evidence>
<dbReference type="SMART" id="SM00066">
    <property type="entry name" value="GAL4"/>
    <property type="match status" value="1"/>
</dbReference>
<keyword evidence="3" id="KW-0804">Transcription</keyword>
<dbReference type="InterPro" id="IPR001138">
    <property type="entry name" value="Zn2Cys6_DnaBD"/>
</dbReference>
<evidence type="ECO:0000313" key="7">
    <source>
        <dbReference type="EMBL" id="OQE44265.1"/>
    </source>
</evidence>
<dbReference type="CDD" id="cd12148">
    <property type="entry name" value="fungal_TF_MHR"/>
    <property type="match status" value="1"/>
</dbReference>
<evidence type="ECO:0000259" key="6">
    <source>
        <dbReference type="PROSITE" id="PS50048"/>
    </source>
</evidence>
<keyword evidence="4" id="KW-0539">Nucleus</keyword>
<dbReference type="PANTHER" id="PTHR47431:SF5">
    <property type="entry name" value="ZN(II)2CYS6 TRANSCRIPTION FACTOR (EUROFUNG)"/>
    <property type="match status" value="1"/>
</dbReference>
<keyword evidence="2" id="KW-0238">DNA-binding</keyword>
<dbReference type="PANTHER" id="PTHR47431">
    <property type="entry name" value="ZN(II)2CYS6 TRANSCRIPTION FACTOR (EUROFUNG)-RELATED"/>
    <property type="match status" value="1"/>
</dbReference>